<evidence type="ECO:0008006" key="3">
    <source>
        <dbReference type="Google" id="ProtNLM"/>
    </source>
</evidence>
<reference evidence="1 2" key="1">
    <citation type="submission" date="2024-02" db="EMBL/GenBank/DDBJ databases">
        <authorList>
            <person name="Chen Y."/>
            <person name="Shah S."/>
            <person name="Dougan E. K."/>
            <person name="Thang M."/>
            <person name="Chan C."/>
        </authorList>
    </citation>
    <scope>NUCLEOTIDE SEQUENCE [LARGE SCALE GENOMIC DNA]</scope>
</reference>
<name>A0ABP0IJV8_9DINO</name>
<dbReference type="Pfam" id="PF00022">
    <property type="entry name" value="Actin"/>
    <property type="match status" value="1"/>
</dbReference>
<proteinExistence type="predicted"/>
<keyword evidence="2" id="KW-1185">Reference proteome</keyword>
<dbReference type="Proteomes" id="UP001642464">
    <property type="component" value="Unassembled WGS sequence"/>
</dbReference>
<evidence type="ECO:0000313" key="1">
    <source>
        <dbReference type="EMBL" id="CAK9002895.1"/>
    </source>
</evidence>
<sequence length="532" mass="60202">MSSARSTTFMINLISGQEFEVQAFSNRVSDLKDAIEKFKAIPAYDQTLVCDGAELHNLAKVDPGSNLLLVIGNSFTNMAREFILNTSSGYGHVYRPLWGRPSSQMDAQALLQSCTVAAQRRQMEGCEVNQQLVYLSQEHMEDYLSRLETCDMALEAEARRNQIFTDRYDMDILNLTQGDMPMKALLDYRERCWDDSQVERARRSAQERDLVFVDPVEAEVLKNWENTCIDSSTWALWRWRHADEVPASGDELGAGWRELLRVSGGQPRPIRWPTLPAAPVLTLDLELGAILICGQSVEPQDSWRLLEGAGCSCWVVQSMLLQQMLEDGTWTAENWRRVFADFRLEIRTCSFLILEPSCQPMSWRTKICKSLMELRVEAVGCLLSLSMMASALQVPTAMYIDCSATSTTITPVFEGYMITDGIVRADSGDCREVLPSAVAQSLECCPIDTRRLLDRKGVLYGACSAKMLDHGSGESIEELKRKMKPMKLQIESRGTLYRGVCQVLHESYRRFILVTREQYEIEGIIALNHIHL</sequence>
<accession>A0ABP0IJV8</accession>
<evidence type="ECO:0000313" key="2">
    <source>
        <dbReference type="Proteomes" id="UP001642464"/>
    </source>
</evidence>
<dbReference type="CDD" id="cd17039">
    <property type="entry name" value="Ubl_ubiquitin_like"/>
    <property type="match status" value="1"/>
</dbReference>
<organism evidence="1 2">
    <name type="scientific">Durusdinium trenchii</name>
    <dbReference type="NCBI Taxonomy" id="1381693"/>
    <lineage>
        <taxon>Eukaryota</taxon>
        <taxon>Sar</taxon>
        <taxon>Alveolata</taxon>
        <taxon>Dinophyceae</taxon>
        <taxon>Suessiales</taxon>
        <taxon>Symbiodiniaceae</taxon>
        <taxon>Durusdinium</taxon>
    </lineage>
</organism>
<protein>
    <recommendedName>
        <fullName evidence="3">Ubiquitin-like domain-containing protein</fullName>
    </recommendedName>
</protein>
<dbReference type="InterPro" id="IPR004000">
    <property type="entry name" value="Actin"/>
</dbReference>
<comment type="caution">
    <text evidence="1">The sequence shown here is derived from an EMBL/GenBank/DDBJ whole genome shotgun (WGS) entry which is preliminary data.</text>
</comment>
<gene>
    <name evidence="1" type="ORF">SCF082_LOCUS7527</name>
</gene>
<dbReference type="Gene3D" id="3.30.420.40">
    <property type="match status" value="1"/>
</dbReference>
<dbReference type="EMBL" id="CAXAMM010004224">
    <property type="protein sequence ID" value="CAK9002895.1"/>
    <property type="molecule type" value="Genomic_DNA"/>
</dbReference>